<evidence type="ECO:0000313" key="1">
    <source>
        <dbReference type="EMBL" id="PNT91942.1"/>
    </source>
</evidence>
<evidence type="ECO:0000313" key="2">
    <source>
        <dbReference type="Proteomes" id="UP000236151"/>
    </source>
</evidence>
<dbReference type="Gene3D" id="1.10.10.1150">
    <property type="entry name" value="Coenzyme PQQ synthesis protein D (PqqD)"/>
    <property type="match status" value="1"/>
</dbReference>
<evidence type="ECO:0008006" key="3">
    <source>
        <dbReference type="Google" id="ProtNLM"/>
    </source>
</evidence>
<protein>
    <recommendedName>
        <fullName evidence="3">PqqD family protein</fullName>
    </recommendedName>
</protein>
<dbReference type="EMBL" id="NIOJ01000117">
    <property type="protein sequence ID" value="PNT91942.1"/>
    <property type="molecule type" value="Genomic_DNA"/>
</dbReference>
<organism evidence="1 2">
    <name type="scientific">Clostridium thermosuccinogenes</name>
    <dbReference type="NCBI Taxonomy" id="84032"/>
    <lineage>
        <taxon>Bacteria</taxon>
        <taxon>Bacillati</taxon>
        <taxon>Bacillota</taxon>
        <taxon>Clostridia</taxon>
        <taxon>Eubacteriales</taxon>
        <taxon>Clostridiaceae</taxon>
        <taxon>Clostridium</taxon>
    </lineage>
</organism>
<keyword evidence="2" id="KW-1185">Reference proteome</keyword>
<comment type="caution">
    <text evidence="1">The sequence shown here is derived from an EMBL/GenBank/DDBJ whole genome shotgun (WGS) entry which is preliminary data.</text>
</comment>
<dbReference type="AlphaFoldDB" id="A0A2K2EYL2"/>
<dbReference type="Pfam" id="PF05402">
    <property type="entry name" value="PqqD"/>
    <property type="match status" value="1"/>
</dbReference>
<accession>A0A2K2EYL2</accession>
<reference evidence="2" key="1">
    <citation type="submission" date="2017-06" db="EMBL/GenBank/DDBJ databases">
        <title>Investigating the central metabolism of Clostridium thermosuccinogenes.</title>
        <authorList>
            <person name="Koendjbiharie J.G."/>
            <person name="Van Kranenburg R."/>
            <person name="Vriesendorp B."/>
        </authorList>
    </citation>
    <scope>NUCLEOTIDE SEQUENCE [LARGE SCALE GENOMIC DNA]</scope>
    <source>
        <strain evidence="2">DSM 5806</strain>
    </source>
</reference>
<dbReference type="InterPro" id="IPR041881">
    <property type="entry name" value="PqqD_sf"/>
</dbReference>
<sequence length="95" mass="11357">MTYLLNESLFIRKENIDGNEVFYVFVGSDNKMYKLNEPAYYFLMLLKENKKRHEISDLLKEKYVESTEEEIENEIDSLVKYFTDIHIILGGSNEY</sequence>
<dbReference type="Proteomes" id="UP000236151">
    <property type="component" value="Unassembled WGS sequence"/>
</dbReference>
<gene>
    <name evidence="1" type="ORF">CDQ84_18990</name>
</gene>
<name>A0A2K2EYL2_9CLOT</name>
<dbReference type="InterPro" id="IPR008792">
    <property type="entry name" value="PQQD"/>
</dbReference>
<dbReference type="KEGG" id="cthd:CDO33_01600"/>
<proteinExistence type="predicted"/>